<sequence length="86" mass="9777">MPVIADIPYYKIKNLLINTNAGRSCWPISRKISGGAADISRYLSGTWICTVAKKNPPNKLSDDQKLNVLLMLEENHIRRVVKQLQR</sequence>
<accession>A0AAV8XV13</accession>
<proteinExistence type="predicted"/>
<name>A0AAV8XV13_9CUCU</name>
<dbReference type="EMBL" id="JAPWTK010000316">
    <property type="protein sequence ID" value="KAJ8942721.1"/>
    <property type="molecule type" value="Genomic_DNA"/>
</dbReference>
<dbReference type="AlphaFoldDB" id="A0AAV8XV13"/>
<gene>
    <name evidence="1" type="ORF">NQ318_017020</name>
</gene>
<protein>
    <submittedName>
        <fullName evidence="1">Uncharacterized protein</fullName>
    </submittedName>
</protein>
<comment type="caution">
    <text evidence="1">The sequence shown here is derived from an EMBL/GenBank/DDBJ whole genome shotgun (WGS) entry which is preliminary data.</text>
</comment>
<dbReference type="Proteomes" id="UP001162162">
    <property type="component" value="Unassembled WGS sequence"/>
</dbReference>
<evidence type="ECO:0000313" key="1">
    <source>
        <dbReference type="EMBL" id="KAJ8942721.1"/>
    </source>
</evidence>
<organism evidence="1 2">
    <name type="scientific">Aromia moschata</name>
    <dbReference type="NCBI Taxonomy" id="1265417"/>
    <lineage>
        <taxon>Eukaryota</taxon>
        <taxon>Metazoa</taxon>
        <taxon>Ecdysozoa</taxon>
        <taxon>Arthropoda</taxon>
        <taxon>Hexapoda</taxon>
        <taxon>Insecta</taxon>
        <taxon>Pterygota</taxon>
        <taxon>Neoptera</taxon>
        <taxon>Endopterygota</taxon>
        <taxon>Coleoptera</taxon>
        <taxon>Polyphaga</taxon>
        <taxon>Cucujiformia</taxon>
        <taxon>Chrysomeloidea</taxon>
        <taxon>Cerambycidae</taxon>
        <taxon>Cerambycinae</taxon>
        <taxon>Callichromatini</taxon>
        <taxon>Aromia</taxon>
    </lineage>
</organism>
<evidence type="ECO:0000313" key="2">
    <source>
        <dbReference type="Proteomes" id="UP001162162"/>
    </source>
</evidence>
<reference evidence="1" key="1">
    <citation type="journal article" date="2023" name="Insect Mol. Biol.">
        <title>Genome sequencing provides insights into the evolution of gene families encoding plant cell wall-degrading enzymes in longhorned beetles.</title>
        <authorList>
            <person name="Shin N.R."/>
            <person name="Okamura Y."/>
            <person name="Kirsch R."/>
            <person name="Pauchet Y."/>
        </authorList>
    </citation>
    <scope>NUCLEOTIDE SEQUENCE</scope>
    <source>
        <strain evidence="1">AMC_N1</strain>
    </source>
</reference>
<keyword evidence="2" id="KW-1185">Reference proteome</keyword>